<keyword evidence="1" id="KW-0812">Transmembrane</keyword>
<feature type="transmembrane region" description="Helical" evidence="1">
    <location>
        <begin position="230"/>
        <end position="247"/>
    </location>
</feature>
<proteinExistence type="predicted"/>
<dbReference type="Proteomes" id="UP000315289">
    <property type="component" value="Unassembled WGS sequence"/>
</dbReference>
<reference evidence="2 3" key="1">
    <citation type="journal article" date="2019" name="Front. Microbiol.">
        <title>Ammonia Oxidation by the Arctic Terrestrial Thaumarchaeote Candidatus Nitrosocosmicus arcticus Is Stimulated by Increasing Temperatures.</title>
        <authorList>
            <person name="Alves R.J.E."/>
            <person name="Kerou M."/>
            <person name="Zappe A."/>
            <person name="Bittner R."/>
            <person name="Abby S.S."/>
            <person name="Schmidt H.A."/>
            <person name="Pfeifer K."/>
            <person name="Schleper C."/>
        </authorList>
    </citation>
    <scope>NUCLEOTIDE SEQUENCE [LARGE SCALE GENOMIC DNA]</scope>
    <source>
        <strain evidence="2 3">Kfb</strain>
    </source>
</reference>
<feature type="transmembrane region" description="Helical" evidence="1">
    <location>
        <begin position="44"/>
        <end position="63"/>
    </location>
</feature>
<comment type="caution">
    <text evidence="2">The sequence shown here is derived from an EMBL/GenBank/DDBJ whole genome shotgun (WGS) entry which is preliminary data.</text>
</comment>
<sequence length="282" mass="31229">MVDYANSFLESLMLTIFVSILVASPFLIASIISKEYRHPLRLRADLASFSSGIFIGTVTFSIIEESVKLGDIFTMGVGFGIGAVTFSLVRYKIQNKPTFFVNKDHGEQNIVDSNTSHRDDPVEKKRTANKREIQTEKTGSGKLIVIGTLTDSHPETIMIGVMIALGIPGLFPTALALFIGNFAATIVGTRELIAENEPKRKILQKWSMVFIFVAIGGPIGYFLTLFLNEYYLSIVFSFAAGALMSFVTEELIPDAYRKVNWHIGLSASVGLFVSFAIFHFYQ</sequence>
<keyword evidence="1" id="KW-0472">Membrane</keyword>
<name>A0A557SVX8_9ARCH</name>
<gene>
    <name evidence="2" type="ORF">NARC_60145</name>
</gene>
<feature type="transmembrane region" description="Helical" evidence="1">
    <location>
        <begin position="69"/>
        <end position="89"/>
    </location>
</feature>
<feature type="transmembrane region" description="Helical" evidence="1">
    <location>
        <begin position="259"/>
        <end position="281"/>
    </location>
</feature>
<dbReference type="OrthoDB" id="379009at2157"/>
<feature type="transmembrane region" description="Helical" evidence="1">
    <location>
        <begin position="206"/>
        <end position="224"/>
    </location>
</feature>
<feature type="transmembrane region" description="Helical" evidence="1">
    <location>
        <begin position="12"/>
        <end position="32"/>
    </location>
</feature>
<evidence type="ECO:0000313" key="2">
    <source>
        <dbReference type="EMBL" id="TVP40758.1"/>
    </source>
</evidence>
<dbReference type="EMBL" id="VOAH01000006">
    <property type="protein sequence ID" value="TVP40758.1"/>
    <property type="molecule type" value="Genomic_DNA"/>
</dbReference>
<protein>
    <submittedName>
        <fullName evidence="2">Putative divalent heavy-metal cations transporter</fullName>
    </submittedName>
</protein>
<organism evidence="2 3">
    <name type="scientific">Candidatus Nitrosocosmicus arcticus</name>
    <dbReference type="NCBI Taxonomy" id="2035267"/>
    <lineage>
        <taxon>Archaea</taxon>
        <taxon>Nitrososphaerota</taxon>
        <taxon>Nitrososphaeria</taxon>
        <taxon>Nitrososphaerales</taxon>
        <taxon>Nitrososphaeraceae</taxon>
        <taxon>Candidatus Nitrosocosmicus</taxon>
    </lineage>
</organism>
<accession>A0A557SVX8</accession>
<evidence type="ECO:0000256" key="1">
    <source>
        <dbReference type="SAM" id="Phobius"/>
    </source>
</evidence>
<evidence type="ECO:0000313" key="3">
    <source>
        <dbReference type="Proteomes" id="UP000315289"/>
    </source>
</evidence>
<keyword evidence="1" id="KW-1133">Transmembrane helix</keyword>
<dbReference type="RefSeq" id="WP_144730297.1">
    <property type="nucleotide sequence ID" value="NZ_ML675582.1"/>
</dbReference>
<dbReference type="AlphaFoldDB" id="A0A557SVX8"/>
<keyword evidence="3" id="KW-1185">Reference proteome</keyword>